<dbReference type="Gene3D" id="3.30.9.10">
    <property type="entry name" value="D-Amino Acid Oxidase, subunit A, domain 2"/>
    <property type="match status" value="1"/>
</dbReference>
<dbReference type="InterPro" id="IPR031656">
    <property type="entry name" value="DAO_C"/>
</dbReference>
<comment type="cofactor">
    <cofactor evidence="1 7">
        <name>FAD</name>
        <dbReference type="ChEBI" id="CHEBI:57692"/>
    </cofactor>
</comment>
<reference evidence="10" key="1">
    <citation type="journal article" date="2021" name="J Fungi (Basel)">
        <title>Virulence traits and population genomics of the black yeast Aureobasidium melanogenum.</title>
        <authorList>
            <person name="Cernosa A."/>
            <person name="Sun X."/>
            <person name="Gostincar C."/>
            <person name="Fang C."/>
            <person name="Gunde-Cimerman N."/>
            <person name="Song Z."/>
        </authorList>
    </citation>
    <scope>NUCLEOTIDE SEQUENCE</scope>
    <source>
        <strain evidence="10">EXF-9911</strain>
    </source>
</reference>
<feature type="non-terminal residue" evidence="10">
    <location>
        <position position="1"/>
    </location>
</feature>
<dbReference type="PANTHER" id="PTHR11985">
    <property type="entry name" value="GLYCEROL-3-PHOSPHATE DEHYDROGENASE"/>
    <property type="match status" value="1"/>
</dbReference>
<reference evidence="10" key="2">
    <citation type="submission" date="2021-08" db="EMBL/GenBank/DDBJ databases">
        <authorList>
            <person name="Gostincar C."/>
            <person name="Sun X."/>
            <person name="Song Z."/>
            <person name="Gunde-Cimerman N."/>
        </authorList>
    </citation>
    <scope>NUCLEOTIDE SEQUENCE</scope>
    <source>
        <strain evidence="10">EXF-9911</strain>
    </source>
</reference>
<dbReference type="InterPro" id="IPR000447">
    <property type="entry name" value="G3P_DH_FAD-dep"/>
</dbReference>
<feature type="domain" description="Alpha-glycerophosphate oxidase C-terminal" evidence="9">
    <location>
        <begin position="465"/>
        <end position="589"/>
    </location>
</feature>
<dbReference type="AlphaFoldDB" id="A0A9P8EDD0"/>
<dbReference type="InterPro" id="IPR006076">
    <property type="entry name" value="FAD-dep_OxRdtase"/>
</dbReference>
<dbReference type="Pfam" id="PF16901">
    <property type="entry name" value="DAO_C"/>
    <property type="match status" value="1"/>
</dbReference>
<dbReference type="GO" id="GO:0005739">
    <property type="term" value="C:mitochondrion"/>
    <property type="evidence" value="ECO:0007669"/>
    <property type="project" value="TreeGrafter"/>
</dbReference>
<dbReference type="Gene3D" id="1.10.8.870">
    <property type="entry name" value="Alpha-glycerophosphate oxidase, cap domain"/>
    <property type="match status" value="1"/>
</dbReference>
<evidence type="ECO:0000256" key="6">
    <source>
        <dbReference type="ARBA" id="ARBA00023002"/>
    </source>
</evidence>
<sequence length="605" mass="66810">MSGARILHPYRRYIWAGSLALTAATGLAIARRHDAHHGSITKSTDWKALPPQIKSRAAIIQDLRSSVSSPDSVFDILVIGGGATGTGIALDAVTRGLKVALVEREDFASGTSSQSTKLVHGGVRYLEKAVLQLDIEQYKLVREALRERDTFLQMAPHLTRWLPIMLPVKHWWELPYLWIGTKFYDLIAGSSSAPSSYHLSKKEAMLKFPQLDASQMSTALVYHDGLQDDARMNVALAVTAASYGASITNYAEVLSLNKNDQGKVDGVIVKDLLATDSDHEHFLIKAKCFINATGPFCDAIRKLDDQSCDNIVVPSKGVHIALPAHCTPPGMGMIDAHSPDGRVVFLLPWQGRTIAGTTDKPCDVDPLMEPDEDDVQWILDQVNSYLDNSLRLARQDVLSVWAGIRPLVKDPSAATSQDIVRHHLINKSESGLLTVSGGKWTTFRQMAEDAVDAAMESITPIGVRCVSAKIQAVGAKGWSETLSTMLMQEFDLDSDVAGHLTDSYGDQAWQVLKLCEVSSQRDRQTRLSPLHPYLTGEVRYAVRYEYAQHATDVLARRTRLAYIDAKEAINVLPLVIDIMAEELTWDDGRKALEHQNALKRLEKMI</sequence>
<dbReference type="PRINTS" id="PR01001">
    <property type="entry name" value="FADG3PDH"/>
</dbReference>
<organism evidence="10 11">
    <name type="scientific">Aureobasidium melanogenum</name>
    <name type="common">Aureobasidium pullulans var. melanogenum</name>
    <dbReference type="NCBI Taxonomy" id="46634"/>
    <lineage>
        <taxon>Eukaryota</taxon>
        <taxon>Fungi</taxon>
        <taxon>Dikarya</taxon>
        <taxon>Ascomycota</taxon>
        <taxon>Pezizomycotina</taxon>
        <taxon>Dothideomycetes</taxon>
        <taxon>Dothideomycetidae</taxon>
        <taxon>Dothideales</taxon>
        <taxon>Saccotheciaceae</taxon>
        <taxon>Aureobasidium</taxon>
    </lineage>
</organism>
<keyword evidence="5" id="KW-0274">FAD</keyword>
<dbReference type="Gene3D" id="3.50.50.60">
    <property type="entry name" value="FAD/NAD(P)-binding domain"/>
    <property type="match status" value="1"/>
</dbReference>
<keyword evidence="4 7" id="KW-0285">Flavoprotein</keyword>
<dbReference type="GO" id="GO:0006072">
    <property type="term" value="P:glycerol-3-phosphate metabolic process"/>
    <property type="evidence" value="ECO:0007669"/>
    <property type="project" value="UniProtKB-UniRule"/>
</dbReference>
<name>A0A9P8EDD0_AURME</name>
<evidence type="ECO:0000256" key="3">
    <source>
        <dbReference type="ARBA" id="ARBA00013029"/>
    </source>
</evidence>
<evidence type="ECO:0000256" key="1">
    <source>
        <dbReference type="ARBA" id="ARBA00001974"/>
    </source>
</evidence>
<dbReference type="Pfam" id="PF01266">
    <property type="entry name" value="DAO"/>
    <property type="match status" value="1"/>
</dbReference>
<evidence type="ECO:0000256" key="2">
    <source>
        <dbReference type="ARBA" id="ARBA00007330"/>
    </source>
</evidence>
<dbReference type="SUPFAM" id="SSF51905">
    <property type="entry name" value="FAD/NAD(P)-binding domain"/>
    <property type="match status" value="1"/>
</dbReference>
<dbReference type="FunFam" id="1.10.8.870:FF:000010">
    <property type="entry name" value="Glycerol-3-phosphate dehydrogenase"/>
    <property type="match status" value="1"/>
</dbReference>
<comment type="caution">
    <text evidence="10">The sequence shown here is derived from an EMBL/GenBank/DDBJ whole genome shotgun (WGS) entry which is preliminary data.</text>
</comment>
<dbReference type="InterPro" id="IPR036188">
    <property type="entry name" value="FAD/NAD-bd_sf"/>
</dbReference>
<protein>
    <recommendedName>
        <fullName evidence="3 7">Glycerol-3-phosphate dehydrogenase</fullName>
        <ecNumber evidence="3 7">1.1.5.3</ecNumber>
    </recommendedName>
</protein>
<evidence type="ECO:0000256" key="7">
    <source>
        <dbReference type="RuleBase" id="RU361217"/>
    </source>
</evidence>
<feature type="domain" description="FAD dependent oxidoreductase" evidence="8">
    <location>
        <begin position="75"/>
        <end position="442"/>
    </location>
</feature>
<evidence type="ECO:0000256" key="4">
    <source>
        <dbReference type="ARBA" id="ARBA00022630"/>
    </source>
</evidence>
<dbReference type="EC" id="1.1.5.3" evidence="3 7"/>
<evidence type="ECO:0000259" key="9">
    <source>
        <dbReference type="Pfam" id="PF16901"/>
    </source>
</evidence>
<dbReference type="EMBL" id="JAHFXF010000493">
    <property type="protein sequence ID" value="KAG9686761.1"/>
    <property type="molecule type" value="Genomic_DNA"/>
</dbReference>
<dbReference type="PROSITE" id="PS00977">
    <property type="entry name" value="FAD_G3PDH_1"/>
    <property type="match status" value="1"/>
</dbReference>
<dbReference type="PANTHER" id="PTHR11985:SF15">
    <property type="entry name" value="GLYCEROL-3-PHOSPHATE DEHYDROGENASE, MITOCHONDRIAL"/>
    <property type="match status" value="1"/>
</dbReference>
<comment type="similarity">
    <text evidence="2 7">Belongs to the FAD-dependent glycerol-3-phosphate dehydrogenase family.</text>
</comment>
<keyword evidence="6 7" id="KW-0560">Oxidoreductase</keyword>
<dbReference type="Proteomes" id="UP000779574">
    <property type="component" value="Unassembled WGS sequence"/>
</dbReference>
<dbReference type="InterPro" id="IPR038299">
    <property type="entry name" value="DAO_C_sf"/>
</dbReference>
<evidence type="ECO:0000259" key="8">
    <source>
        <dbReference type="Pfam" id="PF01266"/>
    </source>
</evidence>
<dbReference type="SUPFAM" id="SSF54373">
    <property type="entry name" value="FAD-linked reductases, C-terminal domain"/>
    <property type="match status" value="1"/>
</dbReference>
<comment type="catalytic activity">
    <reaction evidence="7">
        <text>a quinone + sn-glycerol 3-phosphate = dihydroxyacetone phosphate + a quinol</text>
        <dbReference type="Rhea" id="RHEA:18977"/>
        <dbReference type="ChEBI" id="CHEBI:24646"/>
        <dbReference type="ChEBI" id="CHEBI:57597"/>
        <dbReference type="ChEBI" id="CHEBI:57642"/>
        <dbReference type="ChEBI" id="CHEBI:132124"/>
        <dbReference type="EC" id="1.1.5.3"/>
    </reaction>
</comment>
<accession>A0A9P8EDD0</accession>
<proteinExistence type="inferred from homology"/>
<gene>
    <name evidence="10" type="ORF">KCU76_g10791</name>
</gene>
<evidence type="ECO:0000256" key="5">
    <source>
        <dbReference type="ARBA" id="ARBA00022827"/>
    </source>
</evidence>
<evidence type="ECO:0000313" key="11">
    <source>
        <dbReference type="Proteomes" id="UP000779574"/>
    </source>
</evidence>
<evidence type="ECO:0000313" key="10">
    <source>
        <dbReference type="EMBL" id="KAG9686761.1"/>
    </source>
</evidence>
<dbReference type="OrthoDB" id="264015at2759"/>
<dbReference type="GO" id="GO:0004368">
    <property type="term" value="F:glycerol-3-phosphate dehydrogenase (quinone) activity"/>
    <property type="evidence" value="ECO:0007669"/>
    <property type="project" value="UniProtKB-EC"/>
</dbReference>